<accession>A0A8H3IZ00</accession>
<dbReference type="Pfam" id="PF06985">
    <property type="entry name" value="HET"/>
    <property type="match status" value="1"/>
</dbReference>
<dbReference type="InterPro" id="IPR010730">
    <property type="entry name" value="HET"/>
</dbReference>
<dbReference type="Proteomes" id="UP000664534">
    <property type="component" value="Unassembled WGS sequence"/>
</dbReference>
<dbReference type="OrthoDB" id="2157530at2759"/>
<keyword evidence="3" id="KW-1185">Reference proteome</keyword>
<dbReference type="PANTHER" id="PTHR24148:SF73">
    <property type="entry name" value="HET DOMAIN PROTEIN (AFU_ORTHOLOGUE AFUA_8G01020)"/>
    <property type="match status" value="1"/>
</dbReference>
<organism evidence="2 3">
    <name type="scientific">Imshaugia aleurites</name>
    <dbReference type="NCBI Taxonomy" id="172621"/>
    <lineage>
        <taxon>Eukaryota</taxon>
        <taxon>Fungi</taxon>
        <taxon>Dikarya</taxon>
        <taxon>Ascomycota</taxon>
        <taxon>Pezizomycotina</taxon>
        <taxon>Lecanoromycetes</taxon>
        <taxon>OSLEUM clade</taxon>
        <taxon>Lecanoromycetidae</taxon>
        <taxon>Lecanorales</taxon>
        <taxon>Lecanorineae</taxon>
        <taxon>Parmeliaceae</taxon>
        <taxon>Imshaugia</taxon>
    </lineage>
</organism>
<comment type="caution">
    <text evidence="2">The sequence shown here is derived from an EMBL/GenBank/DDBJ whole genome shotgun (WGS) entry which is preliminary data.</text>
</comment>
<dbReference type="EMBL" id="CAJPDT010000083">
    <property type="protein sequence ID" value="CAF9935375.1"/>
    <property type="molecule type" value="Genomic_DNA"/>
</dbReference>
<sequence>MAFTFQHQRLESQRSIRLLTILPGKSNQHVHCTCMHVSLAAIENVHVYEAISYTWGNPARTHDITINGCPFPVPNSAHDVLQHLRYEDKTRQVWLDAICINQNDDDEKGCQVALMREIYASATQVVAWLGNPSEDSALAFQFMKQLKVLYEACTSELGEPVPPYPSGNWGISVVGVLDWTQTTLGSRQWKALRSLLKRPWFRRIWVFQEVVVAKRVFLSCGHCSIDFQDFAPIIHWMMYCEAHIILHHRDEPTERGHLDSDRSTSGLTNLSKMHETRYNLNFEHKLVRLEDHLCEPVSWEASDPRDWVYGVLGILEEVNGTALAPDYRKGTADVYVTVTRLAILTNRSLRVLLRAGVDCARQVSDLPSWVPDFTMPLQPPAVGLMDDRSSRALKTPPMSASFQGNKLMVRAIKVGAIRSMGPVYSPAPRNGQDWVGQNKELFTWLRVSLATLGPVSTDMLWETLIHSIFERTGEIFHAGYESWKTLSTYKCSRRFSWAHMRSALKIIWRLPEKLGEAGRYQETMLIKSVNMRLAGISSGGLGMVPAGARVGDPIYILYGMSVPIVLRERIRRGDTEKSFAVVKGCYVQKLPRSIENLASREEEITLE</sequence>
<gene>
    <name evidence="2" type="ORF">IMSHALPRED_010205</name>
</gene>
<proteinExistence type="predicted"/>
<evidence type="ECO:0000313" key="2">
    <source>
        <dbReference type="EMBL" id="CAF9935375.1"/>
    </source>
</evidence>
<dbReference type="AlphaFoldDB" id="A0A8H3IZ00"/>
<name>A0A8H3IZ00_9LECA</name>
<evidence type="ECO:0000313" key="3">
    <source>
        <dbReference type="Proteomes" id="UP000664534"/>
    </source>
</evidence>
<protein>
    <recommendedName>
        <fullName evidence="1">Heterokaryon incompatibility domain-containing protein</fullName>
    </recommendedName>
</protein>
<dbReference type="PANTHER" id="PTHR24148">
    <property type="entry name" value="ANKYRIN REPEAT DOMAIN-CONTAINING PROTEIN 39 HOMOLOG-RELATED"/>
    <property type="match status" value="1"/>
</dbReference>
<feature type="domain" description="Heterokaryon incompatibility" evidence="1">
    <location>
        <begin position="48"/>
        <end position="209"/>
    </location>
</feature>
<evidence type="ECO:0000259" key="1">
    <source>
        <dbReference type="Pfam" id="PF06985"/>
    </source>
</evidence>
<dbReference type="InterPro" id="IPR052895">
    <property type="entry name" value="HetReg/Transcr_Mod"/>
</dbReference>
<reference evidence="2" key="1">
    <citation type="submission" date="2021-03" db="EMBL/GenBank/DDBJ databases">
        <authorList>
            <person name="Tagirdzhanova G."/>
        </authorList>
    </citation>
    <scope>NUCLEOTIDE SEQUENCE</scope>
</reference>